<name>A0AAD5MNB8_PARTN</name>
<proteinExistence type="predicted"/>
<dbReference type="CDD" id="cd00070">
    <property type="entry name" value="GLECT"/>
    <property type="match status" value="1"/>
</dbReference>
<dbReference type="EMBL" id="JAHQIW010001425">
    <property type="protein sequence ID" value="KAJ1352491.1"/>
    <property type="molecule type" value="Genomic_DNA"/>
</dbReference>
<dbReference type="SMART" id="SM00908">
    <property type="entry name" value="Gal-bind_lectin"/>
    <property type="match status" value="1"/>
</dbReference>
<protein>
    <recommendedName>
        <fullName evidence="2">Galectin</fullName>
    </recommendedName>
</protein>
<evidence type="ECO:0000256" key="2">
    <source>
        <dbReference type="RuleBase" id="RU102079"/>
    </source>
</evidence>
<evidence type="ECO:0000259" key="3">
    <source>
        <dbReference type="PROSITE" id="PS51304"/>
    </source>
</evidence>
<dbReference type="Proteomes" id="UP001196413">
    <property type="component" value="Unassembled WGS sequence"/>
</dbReference>
<dbReference type="InterPro" id="IPR044156">
    <property type="entry name" value="Galectin-like"/>
</dbReference>
<gene>
    <name evidence="4" type="ORF">KIN20_008837</name>
</gene>
<dbReference type="Gene3D" id="2.60.120.200">
    <property type="match status" value="1"/>
</dbReference>
<keyword evidence="5" id="KW-1185">Reference proteome</keyword>
<dbReference type="SUPFAM" id="SSF49899">
    <property type="entry name" value="Concanavalin A-like lectins/glucanases"/>
    <property type="match status" value="1"/>
</dbReference>
<dbReference type="PROSITE" id="PS51304">
    <property type="entry name" value="GALECTIN"/>
    <property type="match status" value="1"/>
</dbReference>
<keyword evidence="1 2" id="KW-0430">Lectin</keyword>
<dbReference type="PANTHER" id="PTHR11346">
    <property type="entry name" value="GALECTIN"/>
    <property type="match status" value="1"/>
</dbReference>
<comment type="caution">
    <text evidence="4">The sequence shown here is derived from an EMBL/GenBank/DDBJ whole genome shotgun (WGS) entry which is preliminary data.</text>
</comment>
<evidence type="ECO:0000256" key="1">
    <source>
        <dbReference type="ARBA" id="ARBA00022734"/>
    </source>
</evidence>
<evidence type="ECO:0000313" key="5">
    <source>
        <dbReference type="Proteomes" id="UP001196413"/>
    </source>
</evidence>
<sequence>MHDVHSPYVPTVVSIIEPLRYGCRIDIHAKVNDCPHKSSRNSAVELLFGPQIILHINFRFHQDHVVVMNSASYGNWGDEVRRHHSCDSFHLRIHLHHDHYEIDLNGKLMAYYAHRFPMESVQALGLKDWNSEYDYEHCDYSAYGTDDYEPPCFDPNSSYNAYF</sequence>
<dbReference type="InterPro" id="IPR001079">
    <property type="entry name" value="Galectin_CRD"/>
</dbReference>
<organism evidence="4 5">
    <name type="scientific">Parelaphostrongylus tenuis</name>
    <name type="common">Meningeal worm</name>
    <dbReference type="NCBI Taxonomy" id="148309"/>
    <lineage>
        <taxon>Eukaryota</taxon>
        <taxon>Metazoa</taxon>
        <taxon>Ecdysozoa</taxon>
        <taxon>Nematoda</taxon>
        <taxon>Chromadorea</taxon>
        <taxon>Rhabditida</taxon>
        <taxon>Rhabditina</taxon>
        <taxon>Rhabditomorpha</taxon>
        <taxon>Strongyloidea</taxon>
        <taxon>Metastrongylidae</taxon>
        <taxon>Parelaphostrongylus</taxon>
    </lineage>
</organism>
<reference evidence="4" key="1">
    <citation type="submission" date="2021-06" db="EMBL/GenBank/DDBJ databases">
        <title>Parelaphostrongylus tenuis whole genome reference sequence.</title>
        <authorList>
            <person name="Garwood T.J."/>
            <person name="Larsen P.A."/>
            <person name="Fountain-Jones N.M."/>
            <person name="Garbe J.R."/>
            <person name="Macchietto M.G."/>
            <person name="Kania S.A."/>
            <person name="Gerhold R.W."/>
            <person name="Richards J.E."/>
            <person name="Wolf T.M."/>
        </authorList>
    </citation>
    <scope>NUCLEOTIDE SEQUENCE</scope>
    <source>
        <strain evidence="4">MNPRO001-30</strain>
        <tissue evidence="4">Meninges</tissue>
    </source>
</reference>
<dbReference type="PANTHER" id="PTHR11346:SF174">
    <property type="entry name" value="GALAPTIN LEC-8-RELATED"/>
    <property type="match status" value="1"/>
</dbReference>
<feature type="domain" description="Galectin" evidence="3">
    <location>
        <begin position="11"/>
        <end position="141"/>
    </location>
</feature>
<dbReference type="GO" id="GO:0030246">
    <property type="term" value="F:carbohydrate binding"/>
    <property type="evidence" value="ECO:0007669"/>
    <property type="project" value="UniProtKB-UniRule"/>
</dbReference>
<dbReference type="SMART" id="SM00276">
    <property type="entry name" value="GLECT"/>
    <property type="match status" value="1"/>
</dbReference>
<dbReference type="AlphaFoldDB" id="A0AAD5MNB8"/>
<evidence type="ECO:0000313" key="4">
    <source>
        <dbReference type="EMBL" id="KAJ1352491.1"/>
    </source>
</evidence>
<dbReference type="GO" id="GO:0016936">
    <property type="term" value="F:galactoside binding"/>
    <property type="evidence" value="ECO:0007669"/>
    <property type="project" value="TreeGrafter"/>
</dbReference>
<dbReference type="Pfam" id="PF00337">
    <property type="entry name" value="Gal-bind_lectin"/>
    <property type="match status" value="1"/>
</dbReference>
<accession>A0AAD5MNB8</accession>
<dbReference type="InterPro" id="IPR013320">
    <property type="entry name" value="ConA-like_dom_sf"/>
</dbReference>